<keyword evidence="2" id="KW-1133">Transmembrane helix</keyword>
<feature type="compositionally biased region" description="Polar residues" evidence="1">
    <location>
        <begin position="63"/>
        <end position="82"/>
    </location>
</feature>
<gene>
    <name evidence="3" type="ORF">I8748_24405</name>
</gene>
<keyword evidence="2" id="KW-0472">Membrane</keyword>
<feature type="compositionally biased region" description="Polar residues" evidence="1">
    <location>
        <begin position="35"/>
        <end position="55"/>
    </location>
</feature>
<feature type="compositionally biased region" description="Low complexity" evidence="1">
    <location>
        <begin position="199"/>
        <end position="226"/>
    </location>
</feature>
<comment type="caution">
    <text evidence="3">The sequence shown here is derived from an EMBL/GenBank/DDBJ whole genome shotgun (WGS) entry which is preliminary data.</text>
</comment>
<feature type="transmembrane region" description="Helical" evidence="2">
    <location>
        <begin position="121"/>
        <end position="141"/>
    </location>
</feature>
<name>A0A8J7HSU9_9NOST</name>
<evidence type="ECO:0000256" key="2">
    <source>
        <dbReference type="SAM" id="Phobius"/>
    </source>
</evidence>
<dbReference type="AlphaFoldDB" id="A0A8J7HSU9"/>
<evidence type="ECO:0000256" key="1">
    <source>
        <dbReference type="SAM" id="MobiDB-lite"/>
    </source>
</evidence>
<sequence>MAAARKSAVSVTSTRFRRDSTTPSKKRLFGRLGSAVQNDNTLAAQTPAIRSQNQRRSAKDSSVAVTSGVSQLDSQQVSNLPGKSSAMPKISKTSSVSLPTMPSSTASPLWLLWLYKSHRYTSVVAFLLVVATLVVYGWTVYSRQLWSQDLRRLDSLRLSERQLTTTNATLTNKMAEEAQKPTAGLVSPTPARTIFLRLPSGTTQSTTPSPTPNPQMQQPTSSPRGY</sequence>
<keyword evidence="2" id="KW-0812">Transmembrane</keyword>
<evidence type="ECO:0008006" key="5">
    <source>
        <dbReference type="Google" id="ProtNLM"/>
    </source>
</evidence>
<accession>A0A8J7HSU9</accession>
<feature type="compositionally biased region" description="Polar residues" evidence="1">
    <location>
        <begin position="91"/>
        <end position="102"/>
    </location>
</feature>
<dbReference type="EMBL" id="JAECZC010000058">
    <property type="protein sequence ID" value="MBH8565286.1"/>
    <property type="molecule type" value="Genomic_DNA"/>
</dbReference>
<proteinExistence type="predicted"/>
<evidence type="ECO:0000313" key="3">
    <source>
        <dbReference type="EMBL" id="MBH8565286.1"/>
    </source>
</evidence>
<evidence type="ECO:0000313" key="4">
    <source>
        <dbReference type="Proteomes" id="UP000632766"/>
    </source>
</evidence>
<dbReference type="RefSeq" id="WP_198127088.1">
    <property type="nucleotide sequence ID" value="NZ_JAECZC010000058.1"/>
</dbReference>
<dbReference type="Proteomes" id="UP000632766">
    <property type="component" value="Unassembled WGS sequence"/>
</dbReference>
<protein>
    <recommendedName>
        <fullName evidence="5">Cell division protein FtsL</fullName>
    </recommendedName>
</protein>
<keyword evidence="4" id="KW-1185">Reference proteome</keyword>
<reference evidence="3 4" key="1">
    <citation type="journal article" date="2021" name="Int. J. Syst. Evol. Microbiol.">
        <title>Amazonocrinis nigriterrae gen. nov., sp. nov., Atlanticothrix silvestris gen. nov., sp. nov. and Dendronalium phyllosphericum gen. nov., sp. nov., nostocacean cyanobacteria from Brazilian environments.</title>
        <authorList>
            <person name="Alvarenga D.O."/>
            <person name="Andreote A.P.D."/>
            <person name="Branco L.H.Z."/>
            <person name="Delbaje E."/>
            <person name="Cruz R.B."/>
            <person name="Varani A.M."/>
            <person name="Fiore M.F."/>
        </authorList>
    </citation>
    <scope>NUCLEOTIDE SEQUENCE [LARGE SCALE GENOMIC DNA]</scope>
    <source>
        <strain evidence="3 4">CENA67</strain>
    </source>
</reference>
<feature type="region of interest" description="Disordered" evidence="1">
    <location>
        <begin position="196"/>
        <end position="226"/>
    </location>
</feature>
<feature type="region of interest" description="Disordered" evidence="1">
    <location>
        <begin position="1"/>
        <end position="102"/>
    </location>
</feature>
<organism evidence="3 4">
    <name type="scientific">Amazonocrinis nigriterrae CENA67</name>
    <dbReference type="NCBI Taxonomy" id="2794033"/>
    <lineage>
        <taxon>Bacteria</taxon>
        <taxon>Bacillati</taxon>
        <taxon>Cyanobacteriota</taxon>
        <taxon>Cyanophyceae</taxon>
        <taxon>Nostocales</taxon>
        <taxon>Nostocaceae</taxon>
        <taxon>Amazonocrinis</taxon>
        <taxon>Amazonocrinis nigriterrae</taxon>
    </lineage>
</organism>